<dbReference type="Proteomes" id="UP000695000">
    <property type="component" value="Unplaced"/>
</dbReference>
<keyword evidence="2" id="KW-0677">Repeat</keyword>
<evidence type="ECO:0000256" key="4">
    <source>
        <dbReference type="ARBA" id="ARBA00022833"/>
    </source>
</evidence>
<dbReference type="PANTHER" id="PTHR24379:SF121">
    <property type="entry name" value="C2H2-TYPE DOMAIN-CONTAINING PROTEIN"/>
    <property type="match status" value="1"/>
</dbReference>
<evidence type="ECO:0000313" key="7">
    <source>
        <dbReference type="Proteomes" id="UP000695000"/>
    </source>
</evidence>
<dbReference type="InterPro" id="IPR013087">
    <property type="entry name" value="Znf_C2H2_type"/>
</dbReference>
<dbReference type="PROSITE" id="PS50157">
    <property type="entry name" value="ZINC_FINGER_C2H2_2"/>
    <property type="match status" value="1"/>
</dbReference>
<keyword evidence="4" id="KW-0862">Zinc</keyword>
<feature type="domain" description="C2H2-type" evidence="6">
    <location>
        <begin position="152"/>
        <end position="175"/>
    </location>
</feature>
<dbReference type="InterPro" id="IPR036236">
    <property type="entry name" value="Znf_C2H2_sf"/>
</dbReference>
<evidence type="ECO:0000259" key="6">
    <source>
        <dbReference type="PROSITE" id="PS50157"/>
    </source>
</evidence>
<keyword evidence="1" id="KW-0479">Metal-binding</keyword>
<dbReference type="PROSITE" id="PS00028">
    <property type="entry name" value="ZINC_FINGER_C2H2_1"/>
    <property type="match status" value="1"/>
</dbReference>
<dbReference type="RefSeq" id="XP_017783477.1">
    <property type="nucleotide sequence ID" value="XM_017927988.1"/>
</dbReference>
<dbReference type="Gene3D" id="3.30.160.60">
    <property type="entry name" value="Classic Zinc Finger"/>
    <property type="match status" value="3"/>
</dbReference>
<evidence type="ECO:0000313" key="8">
    <source>
        <dbReference type="RefSeq" id="XP_017783477.1"/>
    </source>
</evidence>
<reference evidence="8" key="1">
    <citation type="submission" date="2025-08" db="UniProtKB">
        <authorList>
            <consortium name="RefSeq"/>
        </authorList>
    </citation>
    <scope>IDENTIFICATION</scope>
    <source>
        <tissue evidence="8">Whole Larva</tissue>
    </source>
</reference>
<dbReference type="Pfam" id="PF00096">
    <property type="entry name" value="zf-C2H2"/>
    <property type="match status" value="3"/>
</dbReference>
<dbReference type="SUPFAM" id="SSF57667">
    <property type="entry name" value="beta-beta-alpha zinc fingers"/>
    <property type="match status" value="2"/>
</dbReference>
<gene>
    <name evidence="8" type="primary">LOC108567492</name>
</gene>
<evidence type="ECO:0000256" key="1">
    <source>
        <dbReference type="ARBA" id="ARBA00022723"/>
    </source>
</evidence>
<evidence type="ECO:0000256" key="3">
    <source>
        <dbReference type="ARBA" id="ARBA00022771"/>
    </source>
</evidence>
<keyword evidence="3 5" id="KW-0863">Zinc-finger</keyword>
<accession>A0ABM1N9H7</accession>
<evidence type="ECO:0000256" key="5">
    <source>
        <dbReference type="PROSITE-ProRule" id="PRU00042"/>
    </source>
</evidence>
<dbReference type="GeneID" id="108567492"/>
<evidence type="ECO:0000256" key="2">
    <source>
        <dbReference type="ARBA" id="ARBA00022737"/>
    </source>
</evidence>
<protein>
    <submittedName>
        <fullName evidence="8">Gastrula zinc finger protein XlCGF17.1-like</fullName>
    </submittedName>
</protein>
<dbReference type="PANTHER" id="PTHR24379">
    <property type="entry name" value="KRAB AND ZINC FINGER DOMAIN-CONTAINING"/>
    <property type="match status" value="1"/>
</dbReference>
<name>A0ABM1N9H7_NICVS</name>
<dbReference type="SMART" id="SM00355">
    <property type="entry name" value="ZnF_C2H2"/>
    <property type="match status" value="4"/>
</dbReference>
<organism evidence="7 8">
    <name type="scientific">Nicrophorus vespilloides</name>
    <name type="common">Boreal carrion beetle</name>
    <dbReference type="NCBI Taxonomy" id="110193"/>
    <lineage>
        <taxon>Eukaryota</taxon>
        <taxon>Metazoa</taxon>
        <taxon>Ecdysozoa</taxon>
        <taxon>Arthropoda</taxon>
        <taxon>Hexapoda</taxon>
        <taxon>Insecta</taxon>
        <taxon>Pterygota</taxon>
        <taxon>Neoptera</taxon>
        <taxon>Endopterygota</taxon>
        <taxon>Coleoptera</taxon>
        <taxon>Polyphaga</taxon>
        <taxon>Staphyliniformia</taxon>
        <taxon>Silphidae</taxon>
        <taxon>Nicrophorinae</taxon>
        <taxon>Nicrophorus</taxon>
    </lineage>
</organism>
<sequence length="180" mass="21542">MKSEPNDSEVIPPDTKLFCAKCRKFIQDPDMFERHQLNCGKRTKRFFTCSRCQMVYSSKLNLNKHMVNCTANYDAATVSRVHFCKECRRRYNTRHDLEVHLRSECAKNSISKFYCDHYDSLRYHCLYCPKNYKHKGDLNRHMKYECSTTGFFQCRICGKRFSRKSVLKTHTFTQHKSYLN</sequence>
<keyword evidence="7" id="KW-1185">Reference proteome</keyword>
<proteinExistence type="predicted"/>